<dbReference type="Proteomes" id="UP001210528">
    <property type="component" value="Unassembled WGS sequence"/>
</dbReference>
<gene>
    <name evidence="2" type="ORF">PM085_15065</name>
</gene>
<evidence type="ECO:0000313" key="3">
    <source>
        <dbReference type="Proteomes" id="UP001210528"/>
    </source>
</evidence>
<reference evidence="2 3" key="1">
    <citation type="submission" date="2023-01" db="EMBL/GenBank/DDBJ databases">
        <title>Halorubrum ezzemoulense from Santa Pola, Spain.</title>
        <authorList>
            <person name="Feng Y."/>
            <person name="Louyakis A.S."/>
            <person name="Gogarten J.P."/>
        </authorList>
    </citation>
    <scope>NUCLEOTIDE SEQUENCE [LARGE SCALE GENOMIC DNA]</scope>
    <source>
        <strain evidence="2 3">AMM015</strain>
    </source>
</reference>
<accession>A0ABT4Z5Y7</accession>
<organism evidence="2 3">
    <name type="scientific">Halorubrum ezzemoulense</name>
    <name type="common">Halorubrum chaoviator</name>
    <dbReference type="NCBI Taxonomy" id="337243"/>
    <lineage>
        <taxon>Archaea</taxon>
        <taxon>Methanobacteriati</taxon>
        <taxon>Methanobacteriota</taxon>
        <taxon>Stenosarchaea group</taxon>
        <taxon>Halobacteria</taxon>
        <taxon>Halobacteriales</taxon>
        <taxon>Haloferacaceae</taxon>
        <taxon>Halorubrum</taxon>
    </lineage>
</organism>
<evidence type="ECO:0000256" key="1">
    <source>
        <dbReference type="SAM" id="MobiDB-lite"/>
    </source>
</evidence>
<name>A0ABT4Z5Y7_HALEZ</name>
<keyword evidence="3" id="KW-1185">Reference proteome</keyword>
<dbReference type="EMBL" id="JAQLUK010000022">
    <property type="protein sequence ID" value="MDB2293582.1"/>
    <property type="molecule type" value="Genomic_DNA"/>
</dbReference>
<evidence type="ECO:0000313" key="2">
    <source>
        <dbReference type="EMBL" id="MDB2293582.1"/>
    </source>
</evidence>
<proteinExistence type="predicted"/>
<feature type="region of interest" description="Disordered" evidence="1">
    <location>
        <begin position="30"/>
        <end position="49"/>
    </location>
</feature>
<sequence length="49" mass="4894">MTNSGGVATTEGGGQITMRECGVGGAVDDIENRGRDVSGVGWVGGETRP</sequence>
<comment type="caution">
    <text evidence="2">The sequence shown here is derived from an EMBL/GenBank/DDBJ whole genome shotgun (WGS) entry which is preliminary data.</text>
</comment>
<protein>
    <submittedName>
        <fullName evidence="2">Uncharacterized protein</fullName>
    </submittedName>
</protein>